<dbReference type="EMBL" id="JAVRHQ010000018">
    <property type="protein sequence ID" value="MDT0643913.1"/>
    <property type="molecule type" value="Genomic_DNA"/>
</dbReference>
<dbReference type="Proteomes" id="UP001262889">
    <property type="component" value="Unassembled WGS sequence"/>
</dbReference>
<accession>A0ABU3CC47</accession>
<evidence type="ECO:0000313" key="4">
    <source>
        <dbReference type="EMBL" id="MDT0643913.1"/>
    </source>
</evidence>
<dbReference type="PROSITE" id="PS00061">
    <property type="entry name" value="ADH_SHORT"/>
    <property type="match status" value="1"/>
</dbReference>
<evidence type="ECO:0000256" key="2">
    <source>
        <dbReference type="ARBA" id="ARBA00022857"/>
    </source>
</evidence>
<evidence type="ECO:0000256" key="3">
    <source>
        <dbReference type="ARBA" id="ARBA00023002"/>
    </source>
</evidence>
<comment type="similarity">
    <text evidence="1">Belongs to the short-chain dehydrogenases/reductases (SDR) family.</text>
</comment>
<dbReference type="GO" id="GO:0016491">
    <property type="term" value="F:oxidoreductase activity"/>
    <property type="evidence" value="ECO:0007669"/>
    <property type="project" value="UniProtKB-KW"/>
</dbReference>
<dbReference type="PANTHER" id="PTHR43391">
    <property type="entry name" value="RETINOL DEHYDROGENASE-RELATED"/>
    <property type="match status" value="1"/>
</dbReference>
<reference evidence="4 5" key="1">
    <citation type="submission" date="2023-09" db="EMBL/GenBank/DDBJ databases">
        <authorList>
            <person name="Rey-Velasco X."/>
        </authorList>
    </citation>
    <scope>NUCLEOTIDE SEQUENCE [LARGE SCALE GENOMIC DNA]</scope>
    <source>
        <strain evidence="4 5">F363</strain>
    </source>
</reference>
<dbReference type="Pfam" id="PF00106">
    <property type="entry name" value="adh_short"/>
    <property type="match status" value="1"/>
</dbReference>
<proteinExistence type="inferred from homology"/>
<gene>
    <name evidence="4" type="ORF">RM553_13830</name>
</gene>
<dbReference type="Gene3D" id="3.40.50.720">
    <property type="entry name" value="NAD(P)-binding Rossmann-like Domain"/>
    <property type="match status" value="1"/>
</dbReference>
<sequence length="234" mass="25647">MQAGNLSGNILITGGANGIGYAVAKRFSKENYKVAIADIEKPQYEDENIFFSKADISNPKDIDSLYDDVINAIGHPEILVLNAGRGIQEKLFEGDPEKWQKVIDTNLMGALRCIRAFVPQMMERQNGHVIVVSSVSANQPHPSGGIYAASKTALEVIAETLRLETLPHIKVTVVSPGITDTKFFEHQISGYTSVANLEMGSIAPEDIAEDIFYAVNQKGRSINKIITRPLKQSF</sequence>
<dbReference type="CDD" id="cd05233">
    <property type="entry name" value="SDR_c"/>
    <property type="match status" value="1"/>
</dbReference>
<dbReference type="EC" id="1.-.-.-" evidence="4"/>
<dbReference type="SUPFAM" id="SSF51735">
    <property type="entry name" value="NAD(P)-binding Rossmann-fold domains"/>
    <property type="match status" value="1"/>
</dbReference>
<keyword evidence="5" id="KW-1185">Reference proteome</keyword>
<dbReference type="InterPro" id="IPR036291">
    <property type="entry name" value="NAD(P)-bd_dom_sf"/>
</dbReference>
<organism evidence="4 5">
    <name type="scientific">Autumnicola tepida</name>
    <dbReference type="NCBI Taxonomy" id="3075595"/>
    <lineage>
        <taxon>Bacteria</taxon>
        <taxon>Pseudomonadati</taxon>
        <taxon>Bacteroidota</taxon>
        <taxon>Flavobacteriia</taxon>
        <taxon>Flavobacteriales</taxon>
        <taxon>Flavobacteriaceae</taxon>
        <taxon>Autumnicola</taxon>
    </lineage>
</organism>
<evidence type="ECO:0000313" key="5">
    <source>
        <dbReference type="Proteomes" id="UP001262889"/>
    </source>
</evidence>
<dbReference type="PANTHER" id="PTHR43391:SF14">
    <property type="entry name" value="DEHYDROGENASE_REDUCTASE SDR FAMILY PROTEIN 7-LIKE"/>
    <property type="match status" value="1"/>
</dbReference>
<comment type="caution">
    <text evidence="4">The sequence shown here is derived from an EMBL/GenBank/DDBJ whole genome shotgun (WGS) entry which is preliminary data.</text>
</comment>
<keyword evidence="3 4" id="KW-0560">Oxidoreductase</keyword>
<protein>
    <submittedName>
        <fullName evidence="4">SDR family oxidoreductase</fullName>
        <ecNumber evidence="4">1.-.-.-</ecNumber>
    </submittedName>
</protein>
<keyword evidence="2" id="KW-0521">NADP</keyword>
<dbReference type="PRINTS" id="PR00081">
    <property type="entry name" value="GDHRDH"/>
</dbReference>
<name>A0ABU3CC47_9FLAO</name>
<dbReference type="InterPro" id="IPR002347">
    <property type="entry name" value="SDR_fam"/>
</dbReference>
<evidence type="ECO:0000256" key="1">
    <source>
        <dbReference type="ARBA" id="ARBA00006484"/>
    </source>
</evidence>
<dbReference type="RefSeq" id="WP_311535532.1">
    <property type="nucleotide sequence ID" value="NZ_JAVRHQ010000018.1"/>
</dbReference>
<dbReference type="InterPro" id="IPR020904">
    <property type="entry name" value="Sc_DH/Rdtase_CS"/>
</dbReference>